<organism evidence="1 2">
    <name type="scientific">Candidatus Methanogaster sp</name>
    <dbReference type="NCBI Taxonomy" id="3386292"/>
    <lineage>
        <taxon>Archaea</taxon>
        <taxon>Methanobacteriati</taxon>
        <taxon>Methanobacteriota</taxon>
        <taxon>Stenosarchaea group</taxon>
        <taxon>Methanomicrobia</taxon>
        <taxon>Methanosarcinales</taxon>
        <taxon>ANME-2 cluster</taxon>
        <taxon>Candidatus Methanogasteraceae</taxon>
        <taxon>Candidatus Methanogaster</taxon>
    </lineage>
</organism>
<protein>
    <submittedName>
        <fullName evidence="1">Uncharacterized protein</fullName>
    </submittedName>
</protein>
<evidence type="ECO:0000313" key="1">
    <source>
        <dbReference type="EMBL" id="PXF59057.1"/>
    </source>
</evidence>
<sequence length="409" mass="43827">MVTTLATGLCGGENDALAATDAVLQAKEELGSARVDLSIVYSTSEYDYQEVVDAVREATGNAPLIGASTAGEFTEDGVNEKNVAVGLLSSEDIKVFTAISGGVKEDPESAIKEVAAKLPGKVRGYPYMTAILIADGLSGMGERVALLASYLFGKGLRIVGGMAGDDFKMEKTFVFCDGNVRTDAIGVCLLASKMPLFTGVKHGHTPVSRKLRATRTEGNVLYEINNMPAWAAWKEETAETARKAGIDVNQLKTPVEIAQFCANSQLGLATERVGEYKIRWPVSANEDGSLNFACDIAEGAIFRIMDGSNLEGQIDAAEGAIMMAKRSAEDAGYSEFAGILVFDCAHRQLMLGVRFSESVDRFKKVLPGVPLLGWETYGEIRLEPGQFSGFHNTTSVVLLLPKDRNAEGR</sequence>
<dbReference type="EMBL" id="PQXF01000029">
    <property type="protein sequence ID" value="PXF59057.1"/>
    <property type="molecule type" value="Genomic_DNA"/>
</dbReference>
<reference evidence="1" key="1">
    <citation type="submission" date="2018-01" db="EMBL/GenBank/DDBJ databases">
        <authorList>
            <person name="Krukenberg V."/>
        </authorList>
    </citation>
    <scope>NUCLEOTIDE SEQUENCE</scope>
    <source>
        <strain evidence="1">E20ANME2</strain>
    </source>
</reference>
<evidence type="ECO:0000313" key="2">
    <source>
        <dbReference type="Proteomes" id="UP000248329"/>
    </source>
</evidence>
<proteinExistence type="predicted"/>
<dbReference type="Proteomes" id="UP000248329">
    <property type="component" value="Unassembled WGS sequence"/>
</dbReference>
<comment type="caution">
    <text evidence="1">The sequence shown here is derived from an EMBL/GenBank/DDBJ whole genome shotgun (WGS) entry which is preliminary data.</text>
</comment>
<gene>
    <name evidence="1" type="ORF">C4B59_12280</name>
</gene>
<name>A0AC61L133_9EURY</name>
<accession>A0AC61L133</accession>